<dbReference type="PANTHER" id="PTHR31001">
    <property type="entry name" value="UNCHARACTERIZED TRANSCRIPTIONAL REGULATORY PROTEIN"/>
    <property type="match status" value="1"/>
</dbReference>
<evidence type="ECO:0000313" key="7">
    <source>
        <dbReference type="Proteomes" id="UP001338582"/>
    </source>
</evidence>
<evidence type="ECO:0000313" key="6">
    <source>
        <dbReference type="EMBL" id="WPK26141.1"/>
    </source>
</evidence>
<feature type="compositionally biased region" description="Basic and acidic residues" evidence="4">
    <location>
        <begin position="163"/>
        <end position="180"/>
    </location>
</feature>
<dbReference type="GO" id="GO:0006351">
    <property type="term" value="P:DNA-templated transcription"/>
    <property type="evidence" value="ECO:0007669"/>
    <property type="project" value="InterPro"/>
</dbReference>
<name>A0AAX4HCA1_9ASCO</name>
<evidence type="ECO:0000256" key="2">
    <source>
        <dbReference type="ARBA" id="ARBA00022723"/>
    </source>
</evidence>
<evidence type="ECO:0000259" key="5">
    <source>
        <dbReference type="PROSITE" id="PS50048"/>
    </source>
</evidence>
<dbReference type="Gene3D" id="4.10.240.10">
    <property type="entry name" value="Zn(2)-C6 fungal-type DNA-binding domain"/>
    <property type="match status" value="1"/>
</dbReference>
<dbReference type="SUPFAM" id="SSF57701">
    <property type="entry name" value="Zn2/Cys6 DNA-binding domain"/>
    <property type="match status" value="1"/>
</dbReference>
<keyword evidence="3" id="KW-0539">Nucleus</keyword>
<sequence>MEVANVPLSPMASFQNQPQMLHYEQSSTQPRTEQKKQPKRIDEISVLANGNVMKHQKSRQRRILSCVHCHSKKIKCSRDHPECQNCQKLKIECKYFINERVSKGRHRRPSARKTSIPKLLELATLDSDSSVPSLKQPETMIRKESLMSENSSGNGSITSPDLSELKREPHNGNGIHHMDTSNDMSVKPEPMMNSNDLPMNYHVMGGAFSPNVSSPGGKFSFHKTPNAFFPSNMASPSSNMLQAPIANLASNNITNNFFNTNYATSNSVPSTVGPDDQFSFNLSSFTFAPATENMINRAQKNPIAQNSFGKENDSDKRLELKLFSGIAELSSTNLNGLIKSQTTNFVDGPTPPGYPLTSNISTSTQSIKNSQPMNLGLHNSLNAYPSNPETTINYLYGTNTYYENDNLLSDLITHLPNSRERSYECIDRYVNSVHILLPILVNLPEFLKQHDIFWEHFDPYRTMSPTSSSSSSSSKHIKDFNFLQFYTLYFPVLYASTISEFEEYDNLLLNQDINKYLKGFNKICQYYNYPHGIKTIPILLGNVIIQSTSPNPSTMEMSQIIRYAKFLQLHKDPLISLRISDWKVVKFRRMLWWVIFGLDAVSSHNFCLPPVCKFDDFNVLLPEEEDPVFDEAGNLVKKRLNVTVLALTVKFKYDRILSELVYHLHHGLATNITTEEINEIKLMIVNLFHYIHKSIIKMNNFYKANPPTTVPEMNLVNFIKNHSWSFVDRALMLLHKKILLRDPEKNPGLGDPIQDSYELSSKQTQNGILSLSQFEDTFGRIQEANIIKNFDNSSISQLKFNQNELFAYENLHNNLIPSILHNLNDFLKYNDFIKFGRFNWYVKRTIPLDSIILLFVIICVKFKYEFMTPTELVTYVKLINKALFILNRKYFKNEKYKRMLSLTNLTWEYILKKHNVVRRISQTGEKKASSLVHFFDHQVSGFMNMSELFSIMDVPQPALINNGVNFGSIKLDETPMQIDHQRWEAEDSEFESPEGKLIRPDSPPSQLQQQLEERREDEDEQGYKLKVMQLSEKIYYDLRNNFVDINDYCTFYSSLENVLHELMDYINSDLRH</sequence>
<dbReference type="GO" id="GO:0008270">
    <property type="term" value="F:zinc ion binding"/>
    <property type="evidence" value="ECO:0007669"/>
    <property type="project" value="InterPro"/>
</dbReference>
<dbReference type="GO" id="GO:0005634">
    <property type="term" value="C:nucleus"/>
    <property type="evidence" value="ECO:0007669"/>
    <property type="project" value="UniProtKB-SubCell"/>
</dbReference>
<reference evidence="6 7" key="1">
    <citation type="submission" date="2023-10" db="EMBL/GenBank/DDBJ databases">
        <title>Draft Genome Sequence of Candida saopaulonensis from a very Premature Infant with Sepsis.</title>
        <authorList>
            <person name="Ning Y."/>
            <person name="Dai R."/>
            <person name="Xiao M."/>
            <person name="Xu Y."/>
            <person name="Yan Q."/>
            <person name="Zhang L."/>
        </authorList>
    </citation>
    <scope>NUCLEOTIDE SEQUENCE [LARGE SCALE GENOMIC DNA]</scope>
    <source>
        <strain evidence="6 7">19XY460</strain>
    </source>
</reference>
<dbReference type="InterPro" id="IPR007219">
    <property type="entry name" value="XnlR_reg_dom"/>
</dbReference>
<dbReference type="Proteomes" id="UP001338582">
    <property type="component" value="Chromosome 4"/>
</dbReference>
<dbReference type="PROSITE" id="PS50048">
    <property type="entry name" value="ZN2_CY6_FUNGAL_2"/>
    <property type="match status" value="1"/>
</dbReference>
<dbReference type="InterPro" id="IPR036864">
    <property type="entry name" value="Zn2-C6_fun-type_DNA-bd_sf"/>
</dbReference>
<dbReference type="CDD" id="cd12148">
    <property type="entry name" value="fungal_TF_MHR"/>
    <property type="match status" value="1"/>
</dbReference>
<dbReference type="Pfam" id="PF00172">
    <property type="entry name" value="Zn_clus"/>
    <property type="match status" value="1"/>
</dbReference>
<dbReference type="RefSeq" id="XP_062878523.1">
    <property type="nucleotide sequence ID" value="XM_063022453.1"/>
</dbReference>
<protein>
    <recommendedName>
        <fullName evidence="5">Zn(2)-C6 fungal-type domain-containing protein</fullName>
    </recommendedName>
</protein>
<dbReference type="PANTHER" id="PTHR31001:SF88">
    <property type="entry name" value="TRANSCRIPTION FACTOR PDR3"/>
    <property type="match status" value="1"/>
</dbReference>
<comment type="subcellular location">
    <subcellularLocation>
        <location evidence="1">Nucleus</location>
    </subcellularLocation>
</comment>
<dbReference type="EMBL" id="CP138897">
    <property type="protein sequence ID" value="WPK26141.1"/>
    <property type="molecule type" value="Genomic_DNA"/>
</dbReference>
<dbReference type="AlphaFoldDB" id="A0AAX4HCA1"/>
<dbReference type="PROSITE" id="PS00463">
    <property type="entry name" value="ZN2_CY6_FUNGAL_1"/>
    <property type="match status" value="1"/>
</dbReference>
<dbReference type="GeneID" id="88174552"/>
<dbReference type="SMART" id="SM00066">
    <property type="entry name" value="GAL4"/>
    <property type="match status" value="1"/>
</dbReference>
<keyword evidence="2" id="KW-0479">Metal-binding</keyword>
<evidence type="ECO:0000256" key="1">
    <source>
        <dbReference type="ARBA" id="ARBA00004123"/>
    </source>
</evidence>
<evidence type="ECO:0000256" key="3">
    <source>
        <dbReference type="ARBA" id="ARBA00023242"/>
    </source>
</evidence>
<accession>A0AAX4HCA1</accession>
<gene>
    <name evidence="6" type="ORF">PUMCH_003488</name>
</gene>
<dbReference type="SMART" id="SM00906">
    <property type="entry name" value="Fungal_trans"/>
    <property type="match status" value="1"/>
</dbReference>
<proteinExistence type="predicted"/>
<organism evidence="6 7">
    <name type="scientific">Australozyma saopauloensis</name>
    <dbReference type="NCBI Taxonomy" id="291208"/>
    <lineage>
        <taxon>Eukaryota</taxon>
        <taxon>Fungi</taxon>
        <taxon>Dikarya</taxon>
        <taxon>Ascomycota</taxon>
        <taxon>Saccharomycotina</taxon>
        <taxon>Pichiomycetes</taxon>
        <taxon>Metschnikowiaceae</taxon>
        <taxon>Australozyma</taxon>
    </lineage>
</organism>
<dbReference type="KEGG" id="asau:88174552"/>
<dbReference type="InterPro" id="IPR050613">
    <property type="entry name" value="Sec_Metabolite_Reg"/>
</dbReference>
<dbReference type="InterPro" id="IPR001138">
    <property type="entry name" value="Zn2Cys6_DnaBD"/>
</dbReference>
<feature type="domain" description="Zn(2)-C6 fungal-type" evidence="5">
    <location>
        <begin position="65"/>
        <end position="95"/>
    </location>
</feature>
<dbReference type="GO" id="GO:0003677">
    <property type="term" value="F:DNA binding"/>
    <property type="evidence" value="ECO:0007669"/>
    <property type="project" value="InterPro"/>
</dbReference>
<evidence type="ECO:0000256" key="4">
    <source>
        <dbReference type="SAM" id="MobiDB-lite"/>
    </source>
</evidence>
<feature type="compositionally biased region" description="Polar residues" evidence="4">
    <location>
        <begin position="147"/>
        <end position="161"/>
    </location>
</feature>
<dbReference type="GO" id="GO:0000981">
    <property type="term" value="F:DNA-binding transcription factor activity, RNA polymerase II-specific"/>
    <property type="evidence" value="ECO:0007669"/>
    <property type="project" value="InterPro"/>
</dbReference>
<dbReference type="CDD" id="cd00067">
    <property type="entry name" value="GAL4"/>
    <property type="match status" value="1"/>
</dbReference>
<feature type="region of interest" description="Disordered" evidence="4">
    <location>
        <begin position="128"/>
        <end position="186"/>
    </location>
</feature>
<keyword evidence="7" id="KW-1185">Reference proteome</keyword>